<comment type="caution">
    <text evidence="1">The sequence shown here is derived from an EMBL/GenBank/DDBJ whole genome shotgun (WGS) entry which is preliminary data.</text>
</comment>
<organism evidence="1 2">
    <name type="scientific">Citrus sinensis</name>
    <name type="common">Sweet orange</name>
    <name type="synonym">Citrus aurantium var. sinensis</name>
    <dbReference type="NCBI Taxonomy" id="2711"/>
    <lineage>
        <taxon>Eukaryota</taxon>
        <taxon>Viridiplantae</taxon>
        <taxon>Streptophyta</taxon>
        <taxon>Embryophyta</taxon>
        <taxon>Tracheophyta</taxon>
        <taxon>Spermatophyta</taxon>
        <taxon>Magnoliopsida</taxon>
        <taxon>eudicotyledons</taxon>
        <taxon>Gunneridae</taxon>
        <taxon>Pentapetalae</taxon>
        <taxon>rosids</taxon>
        <taxon>malvids</taxon>
        <taxon>Sapindales</taxon>
        <taxon>Rutaceae</taxon>
        <taxon>Aurantioideae</taxon>
        <taxon>Citrus</taxon>
    </lineage>
</organism>
<protein>
    <submittedName>
        <fullName evidence="1">Cytosolic sulfotransferase 15</fullName>
    </submittedName>
</protein>
<accession>A0ACB8LZY3</accession>
<dbReference type="Proteomes" id="UP000829398">
    <property type="component" value="Chromosome 3"/>
</dbReference>
<name>A0ACB8LZY3_CITSI</name>
<keyword evidence="2" id="KW-1185">Reference proteome</keyword>
<reference evidence="2" key="1">
    <citation type="journal article" date="2023" name="Hortic. Res.">
        <title>A chromosome-level phased genome enabling allele-level studies in sweet orange: a case study on citrus Huanglongbing tolerance.</title>
        <authorList>
            <person name="Wu B."/>
            <person name="Yu Q."/>
            <person name="Deng Z."/>
            <person name="Duan Y."/>
            <person name="Luo F."/>
            <person name="Gmitter F. Jr."/>
        </authorList>
    </citation>
    <scope>NUCLEOTIDE SEQUENCE [LARGE SCALE GENOMIC DNA]</scope>
    <source>
        <strain evidence="2">cv. Valencia</strain>
    </source>
</reference>
<proteinExistence type="predicted"/>
<evidence type="ECO:0000313" key="1">
    <source>
        <dbReference type="EMBL" id="KAH9778944.1"/>
    </source>
</evidence>
<gene>
    <name evidence="1" type="ORF">KPL71_007525</name>
</gene>
<sequence length="164" mass="18415">MVSTSGISVSVNGVISFRKHFQAEDSDIILAPYPKSGTTWIKALTFTIVNRSRYAIEDSPLLTASPHQLDFFSTHVPYASVPSSILESNCRIVYICTNPLGQFIARRNNLEPSQLELDEAFERTCNGIHVFGPIWEHVLGYWKASIEQPGKILFLKYENLGKPL</sequence>
<dbReference type="EMBL" id="CM039172">
    <property type="protein sequence ID" value="KAH9778944.1"/>
    <property type="molecule type" value="Genomic_DNA"/>
</dbReference>
<evidence type="ECO:0000313" key="2">
    <source>
        <dbReference type="Proteomes" id="UP000829398"/>
    </source>
</evidence>